<keyword evidence="2" id="KW-1185">Reference proteome</keyword>
<dbReference type="EMBL" id="MU005770">
    <property type="protein sequence ID" value="KAF2709689.1"/>
    <property type="molecule type" value="Genomic_DNA"/>
</dbReference>
<dbReference type="AlphaFoldDB" id="A0A6G1K9W6"/>
<organism evidence="1 2">
    <name type="scientific">Pleomassaria siparia CBS 279.74</name>
    <dbReference type="NCBI Taxonomy" id="1314801"/>
    <lineage>
        <taxon>Eukaryota</taxon>
        <taxon>Fungi</taxon>
        <taxon>Dikarya</taxon>
        <taxon>Ascomycota</taxon>
        <taxon>Pezizomycotina</taxon>
        <taxon>Dothideomycetes</taxon>
        <taxon>Pleosporomycetidae</taxon>
        <taxon>Pleosporales</taxon>
        <taxon>Pleomassariaceae</taxon>
        <taxon>Pleomassaria</taxon>
    </lineage>
</organism>
<dbReference type="OrthoDB" id="3935714at2759"/>
<dbReference type="Proteomes" id="UP000799428">
    <property type="component" value="Unassembled WGS sequence"/>
</dbReference>
<sequence>MFSDEDIQDLYRLMPPGKADLYDSSNDSSDEHSDDLCSLLPGYKEVDLVTARDAMHRFEQLTHSSLDRVSVTSSLRELNLRHEADVVKLAKLSSAFVLLSAQNSNIITKSERDGLEQKLRTLVATQIVSKATFSQENDISIDSIDALTESIERGIQDDLLKVDGHLIGKDYHFSLMEIMKQRLNEARKEAIPVVFTSETVQGCPMWYVSSRLKWLLKVSYMESQFRAETSNDSIRCIPKSSVVQKRDAAIARLQSGDTPNIDMHTFSKDFGELYPTRTDAQDHLLTLPNISLVKPTAISKTWLFKFGEECVRFLGVNGYVDFTTNIRDCFPAECQKELYDTVEQQITSDYEQQAMGKLHRIGDFLSTDTTYNRERDVLLDMAKTHASKQWGSFKEFPDKDMKFHIAEVTSMISSDKSLLSVMIREKSVEKAVDEQYWSEISTLEAKNEAEFANFWNDRVVSRVRIYSEGLKFIEDAKLRDQLTDMLLTYLQKELLADSISKARSQGLVLSRKTRKNLSRFESTLKPSTTDISGAVTAVEKFSKKQGIPELDMDSLRKAKGVLIGDMARKMQKKQTDGPLLFLTLVIVLLAKQQEAAGVVYATGKFAPKLMKELKPWLTVERYEQLDMWKEGAKAGTLTADDKEEMKRLAGEA</sequence>
<reference evidence="1" key="1">
    <citation type="journal article" date="2020" name="Stud. Mycol.">
        <title>101 Dothideomycetes genomes: a test case for predicting lifestyles and emergence of pathogens.</title>
        <authorList>
            <person name="Haridas S."/>
            <person name="Albert R."/>
            <person name="Binder M."/>
            <person name="Bloem J."/>
            <person name="Labutti K."/>
            <person name="Salamov A."/>
            <person name="Andreopoulos B."/>
            <person name="Baker S."/>
            <person name="Barry K."/>
            <person name="Bills G."/>
            <person name="Bluhm B."/>
            <person name="Cannon C."/>
            <person name="Castanera R."/>
            <person name="Culley D."/>
            <person name="Daum C."/>
            <person name="Ezra D."/>
            <person name="Gonzalez J."/>
            <person name="Henrissat B."/>
            <person name="Kuo A."/>
            <person name="Liang C."/>
            <person name="Lipzen A."/>
            <person name="Lutzoni F."/>
            <person name="Magnuson J."/>
            <person name="Mondo S."/>
            <person name="Nolan M."/>
            <person name="Ohm R."/>
            <person name="Pangilinan J."/>
            <person name="Park H.-J."/>
            <person name="Ramirez L."/>
            <person name="Alfaro M."/>
            <person name="Sun H."/>
            <person name="Tritt A."/>
            <person name="Yoshinaga Y."/>
            <person name="Zwiers L.-H."/>
            <person name="Turgeon B."/>
            <person name="Goodwin S."/>
            <person name="Spatafora J."/>
            <person name="Crous P."/>
            <person name="Grigoriev I."/>
        </authorList>
    </citation>
    <scope>NUCLEOTIDE SEQUENCE</scope>
    <source>
        <strain evidence="1">CBS 279.74</strain>
    </source>
</reference>
<name>A0A6G1K9W6_9PLEO</name>
<accession>A0A6G1K9W6</accession>
<evidence type="ECO:0000313" key="2">
    <source>
        <dbReference type="Proteomes" id="UP000799428"/>
    </source>
</evidence>
<evidence type="ECO:0000313" key="1">
    <source>
        <dbReference type="EMBL" id="KAF2709689.1"/>
    </source>
</evidence>
<proteinExistence type="predicted"/>
<protein>
    <submittedName>
        <fullName evidence="1">Uncharacterized protein</fullName>
    </submittedName>
</protein>
<gene>
    <name evidence="1" type="ORF">K504DRAFT_491131</name>
</gene>